<comment type="caution">
    <text evidence="2">The sequence shown here is derived from an EMBL/GenBank/DDBJ whole genome shotgun (WGS) entry which is preliminary data.</text>
</comment>
<dbReference type="eggNOG" id="COG3293">
    <property type="taxonomic scope" value="Bacteria"/>
</dbReference>
<dbReference type="EMBL" id="ACKU01000028">
    <property type="protein sequence ID" value="EER74312.1"/>
    <property type="molecule type" value="Genomic_DNA"/>
</dbReference>
<evidence type="ECO:0000313" key="2">
    <source>
        <dbReference type="EMBL" id="EER74312.1"/>
    </source>
</evidence>
<organism evidence="2 3">
    <name type="scientific">Weissella paramesenteroides ATCC 33313</name>
    <dbReference type="NCBI Taxonomy" id="585506"/>
    <lineage>
        <taxon>Bacteria</taxon>
        <taxon>Bacillati</taxon>
        <taxon>Bacillota</taxon>
        <taxon>Bacilli</taxon>
        <taxon>Lactobacillales</taxon>
        <taxon>Lactobacillaceae</taxon>
        <taxon>Weissella</taxon>
    </lineage>
</organism>
<dbReference type="Proteomes" id="UP000004528">
    <property type="component" value="Unassembled WGS sequence"/>
</dbReference>
<feature type="domain" description="Insertion element IS402-like" evidence="1">
    <location>
        <begin position="9"/>
        <end position="74"/>
    </location>
</feature>
<dbReference type="Pfam" id="PF13340">
    <property type="entry name" value="DUF4096"/>
    <property type="match status" value="1"/>
</dbReference>
<name>C5RBX5_WEIPA</name>
<sequence>MPDYPSNISRAQFALIQPDLENFRKHTRPRRYDLYDVFNAILYSLTTGCQWRELPHDFPEWHTVYRYYDVWRDKPDPTADSLLERLLKNSFLAILRPFIYIYTKAKIKSPQFTASFLTI</sequence>
<dbReference type="HOGENOM" id="CLU_2060520_0_0_9"/>
<proteinExistence type="predicted"/>
<dbReference type="PANTHER" id="PTHR30007:SF0">
    <property type="entry name" value="TRANSPOSASE"/>
    <property type="match status" value="1"/>
</dbReference>
<reference evidence="2 3" key="1">
    <citation type="submission" date="2009-04" db="EMBL/GenBank/DDBJ databases">
        <authorList>
            <person name="Qin X."/>
            <person name="Bachman B."/>
            <person name="Battles P."/>
            <person name="Bell A."/>
            <person name="Bess C."/>
            <person name="Bickham C."/>
            <person name="Chaboub L."/>
            <person name="Chen D."/>
            <person name="Coyle M."/>
            <person name="Deiros D.R."/>
            <person name="Dinh H."/>
            <person name="Forbes L."/>
            <person name="Fowler G."/>
            <person name="Francisco L."/>
            <person name="Fu Q."/>
            <person name="Gubbala S."/>
            <person name="Hale W."/>
            <person name="Han Y."/>
            <person name="Hemphill L."/>
            <person name="Highlander S.K."/>
            <person name="Hirani K."/>
            <person name="Hogues M."/>
            <person name="Jackson L."/>
            <person name="Jakkamsetti A."/>
            <person name="Javaid M."/>
            <person name="Jiang H."/>
            <person name="Korchina V."/>
            <person name="Kovar C."/>
            <person name="Lara F."/>
            <person name="Lee S."/>
            <person name="Mata R."/>
            <person name="Mathew T."/>
            <person name="Moen C."/>
            <person name="Morales K."/>
            <person name="Munidasa M."/>
            <person name="Nazareth L."/>
            <person name="Ngo R."/>
            <person name="Nguyen L."/>
            <person name="Okwuonu G."/>
            <person name="Ongeri F."/>
            <person name="Patil S."/>
            <person name="Petrosino J."/>
            <person name="Pham C."/>
            <person name="Pham P."/>
            <person name="Pu L.-L."/>
            <person name="Puazo M."/>
            <person name="Raj R."/>
            <person name="Reid J."/>
            <person name="Rouhana J."/>
            <person name="Saada N."/>
            <person name="Shang Y."/>
            <person name="Simmons D."/>
            <person name="Thornton R."/>
            <person name="Warren J."/>
            <person name="Weissenberger G."/>
            <person name="Zhang J."/>
            <person name="Zhang L."/>
            <person name="Zhou C."/>
            <person name="Zhu D."/>
            <person name="Muzny D."/>
            <person name="Worley K."/>
            <person name="Gibbs R."/>
        </authorList>
    </citation>
    <scope>NUCLEOTIDE SEQUENCE [LARGE SCALE GENOMIC DNA]</scope>
    <source>
        <strain evidence="2 3">ATCC 33313</strain>
    </source>
</reference>
<dbReference type="PANTHER" id="PTHR30007">
    <property type="entry name" value="PHP DOMAIN PROTEIN"/>
    <property type="match status" value="1"/>
</dbReference>
<evidence type="ECO:0000313" key="3">
    <source>
        <dbReference type="Proteomes" id="UP000004528"/>
    </source>
</evidence>
<evidence type="ECO:0000259" key="1">
    <source>
        <dbReference type="Pfam" id="PF13340"/>
    </source>
</evidence>
<gene>
    <name evidence="2" type="ORF">HMPREF0877_1471</name>
</gene>
<protein>
    <recommendedName>
        <fullName evidence="1">Insertion element IS402-like domain-containing protein</fullName>
    </recommendedName>
</protein>
<dbReference type="STRING" id="585506.HMPREF0877_1471"/>
<dbReference type="AlphaFoldDB" id="C5RBX5"/>
<keyword evidence="3" id="KW-1185">Reference proteome</keyword>
<dbReference type="InterPro" id="IPR025161">
    <property type="entry name" value="IS402-like_dom"/>
</dbReference>
<accession>C5RBX5</accession>